<name>A0A6B1IGV5_9EURY</name>
<comment type="caution">
    <text evidence="2">The sequence shown here is derived from an EMBL/GenBank/DDBJ whole genome shotgun (WGS) entry which is preliminary data.</text>
</comment>
<reference evidence="2 3" key="1">
    <citation type="submission" date="2019-11" db="EMBL/GenBank/DDBJ databases">
        <title>Genome sequences of 17 halophilic strains isolated from different environments.</title>
        <authorList>
            <person name="Furrow R.E."/>
        </authorList>
    </citation>
    <scope>NUCLEOTIDE SEQUENCE [LARGE SCALE GENOMIC DNA]</scope>
    <source>
        <strain evidence="2 3">22502_06_Cabo</strain>
    </source>
</reference>
<feature type="region of interest" description="Disordered" evidence="1">
    <location>
        <begin position="1"/>
        <end position="29"/>
    </location>
</feature>
<accession>A0A6B1IGV5</accession>
<evidence type="ECO:0000313" key="3">
    <source>
        <dbReference type="Proteomes" id="UP000452321"/>
    </source>
</evidence>
<proteinExistence type="predicted"/>
<dbReference type="EMBL" id="WMFC01000011">
    <property type="protein sequence ID" value="MYL68023.1"/>
    <property type="molecule type" value="Genomic_DNA"/>
</dbReference>
<dbReference type="RefSeq" id="WP_159358630.1">
    <property type="nucleotide sequence ID" value="NZ_WMFC01000011.1"/>
</dbReference>
<feature type="compositionally biased region" description="Basic and acidic residues" evidence="1">
    <location>
        <begin position="1"/>
        <end position="19"/>
    </location>
</feature>
<organism evidence="2 3">
    <name type="scientific">Halorubrum distributum</name>
    <dbReference type="NCBI Taxonomy" id="29283"/>
    <lineage>
        <taxon>Archaea</taxon>
        <taxon>Methanobacteriati</taxon>
        <taxon>Methanobacteriota</taxon>
        <taxon>Stenosarchaea group</taxon>
        <taxon>Halobacteria</taxon>
        <taxon>Halobacteriales</taxon>
        <taxon>Haloferacaceae</taxon>
        <taxon>Halorubrum</taxon>
        <taxon>Halorubrum distributum group</taxon>
    </lineage>
</organism>
<protein>
    <submittedName>
        <fullName evidence="2">Uncharacterized protein</fullName>
    </submittedName>
</protein>
<dbReference type="Proteomes" id="UP000452321">
    <property type="component" value="Unassembled WGS sequence"/>
</dbReference>
<sequence length="161" mass="19024">MDEKEKQKNRSEELEHDTPELTSNEEYLDERLSKLEEKYSYEELSDLSAFRLGAVDADREGLSEEDYLHREFEDIYQRFPDESDDEMMRRVWLGSDYKGLSPLTEEQKMRIRDCHHQCNRNLDKARKNALKNEAHDSRLSKFGSWLIDLADAATPIFGNTK</sequence>
<evidence type="ECO:0000313" key="2">
    <source>
        <dbReference type="EMBL" id="MYL68023.1"/>
    </source>
</evidence>
<gene>
    <name evidence="2" type="ORF">GLW30_09795</name>
</gene>
<dbReference type="AlphaFoldDB" id="A0A6B1IGV5"/>
<evidence type="ECO:0000256" key="1">
    <source>
        <dbReference type="SAM" id="MobiDB-lite"/>
    </source>
</evidence>